<accession>A0A6J2V3U2</accession>
<gene>
    <name evidence="5" type="primary">LOC115808614</name>
</gene>
<dbReference type="Proteomes" id="UP000504632">
    <property type="component" value="Chromosome 3"/>
</dbReference>
<protein>
    <submittedName>
        <fullName evidence="5">Cystatin-1</fullName>
    </submittedName>
</protein>
<dbReference type="Gene3D" id="3.10.450.10">
    <property type="match status" value="1"/>
</dbReference>
<dbReference type="PANTHER" id="PTHR46186">
    <property type="entry name" value="CYSTATIN"/>
    <property type="match status" value="1"/>
</dbReference>
<dbReference type="SMART" id="SM00043">
    <property type="entry name" value="CY"/>
    <property type="match status" value="1"/>
</dbReference>
<dbReference type="InterPro" id="IPR046350">
    <property type="entry name" value="Cystatin_sf"/>
</dbReference>
<dbReference type="GO" id="GO:0005615">
    <property type="term" value="C:extracellular space"/>
    <property type="evidence" value="ECO:0007669"/>
    <property type="project" value="TreeGrafter"/>
</dbReference>
<evidence type="ECO:0000256" key="1">
    <source>
        <dbReference type="ARBA" id="ARBA00009403"/>
    </source>
</evidence>
<dbReference type="SUPFAM" id="SSF54403">
    <property type="entry name" value="Cystatin/monellin"/>
    <property type="match status" value="1"/>
</dbReference>
<keyword evidence="4" id="KW-1185">Reference proteome</keyword>
<evidence type="ECO:0000259" key="3">
    <source>
        <dbReference type="SMART" id="SM00043"/>
    </source>
</evidence>
<feature type="domain" description="Cystatin" evidence="3">
    <location>
        <begin position="35"/>
        <end position="141"/>
    </location>
</feature>
<evidence type="ECO:0000313" key="4">
    <source>
        <dbReference type="Proteomes" id="UP000504632"/>
    </source>
</evidence>
<dbReference type="InParanoid" id="A0A6J2V3U2"/>
<reference evidence="5" key="1">
    <citation type="submission" date="2025-08" db="UniProtKB">
        <authorList>
            <consortium name="RefSeq"/>
        </authorList>
    </citation>
    <scope>IDENTIFICATION</scope>
</reference>
<dbReference type="InterPro" id="IPR000010">
    <property type="entry name" value="Cystatin_dom"/>
</dbReference>
<feature type="chain" id="PRO_5026717856" evidence="2">
    <location>
        <begin position="21"/>
        <end position="142"/>
    </location>
</feature>
<evidence type="ECO:0000256" key="2">
    <source>
        <dbReference type="SAM" id="SignalP"/>
    </source>
</evidence>
<evidence type="ECO:0000313" key="5">
    <source>
        <dbReference type="RefSeq" id="XP_030625901.1"/>
    </source>
</evidence>
<dbReference type="GO" id="GO:0005737">
    <property type="term" value="C:cytoplasm"/>
    <property type="evidence" value="ECO:0007669"/>
    <property type="project" value="TreeGrafter"/>
</dbReference>
<comment type="similarity">
    <text evidence="1">Belongs to the cystatin family.</text>
</comment>
<name>A0A6J2V3U2_CHACN</name>
<dbReference type="Pfam" id="PF00031">
    <property type="entry name" value="Cystatin"/>
    <property type="match status" value="1"/>
</dbReference>
<dbReference type="PANTHER" id="PTHR46186:SF13">
    <property type="entry name" value="SI:BUSM1-57F23.1"/>
    <property type="match status" value="1"/>
</dbReference>
<sequence length="142" mass="16065">MALRFVLLLSLFSVLQICYADQPVEEERIVAKKVQLLGGWATVSPERAEIQDAAKKAVEHFNLKSKTKKYFRLLNVSSAEVQVTNMINYKITATLGKTKCLKSEDAAVENCDLGKKRLTCKFEVQFNPRNDRHQVNASSCKK</sequence>
<proteinExistence type="inferred from homology"/>
<dbReference type="CDD" id="cd00042">
    <property type="entry name" value="CY"/>
    <property type="match status" value="1"/>
</dbReference>
<keyword evidence="2" id="KW-0732">Signal</keyword>
<organism evidence="4 5">
    <name type="scientific">Chanos chanos</name>
    <name type="common">Milkfish</name>
    <name type="synonym">Mugil chanos</name>
    <dbReference type="NCBI Taxonomy" id="29144"/>
    <lineage>
        <taxon>Eukaryota</taxon>
        <taxon>Metazoa</taxon>
        <taxon>Chordata</taxon>
        <taxon>Craniata</taxon>
        <taxon>Vertebrata</taxon>
        <taxon>Euteleostomi</taxon>
        <taxon>Actinopterygii</taxon>
        <taxon>Neopterygii</taxon>
        <taxon>Teleostei</taxon>
        <taxon>Ostariophysi</taxon>
        <taxon>Gonorynchiformes</taxon>
        <taxon>Chanidae</taxon>
        <taxon>Chanos</taxon>
    </lineage>
</organism>
<dbReference type="GO" id="GO:0004869">
    <property type="term" value="F:cysteine-type endopeptidase inhibitor activity"/>
    <property type="evidence" value="ECO:0007669"/>
    <property type="project" value="InterPro"/>
</dbReference>
<dbReference type="GO" id="GO:0031982">
    <property type="term" value="C:vesicle"/>
    <property type="evidence" value="ECO:0007669"/>
    <property type="project" value="TreeGrafter"/>
</dbReference>
<feature type="signal peptide" evidence="2">
    <location>
        <begin position="1"/>
        <end position="20"/>
    </location>
</feature>
<dbReference type="OrthoDB" id="8886803at2759"/>
<dbReference type="AlphaFoldDB" id="A0A6J2V3U2"/>
<dbReference type="GeneID" id="115808614"/>
<dbReference type="RefSeq" id="XP_030625901.1">
    <property type="nucleotide sequence ID" value="XM_030770041.1"/>
</dbReference>